<organism evidence="2 3">
    <name type="scientific">Tanacetum coccineum</name>
    <dbReference type="NCBI Taxonomy" id="301880"/>
    <lineage>
        <taxon>Eukaryota</taxon>
        <taxon>Viridiplantae</taxon>
        <taxon>Streptophyta</taxon>
        <taxon>Embryophyta</taxon>
        <taxon>Tracheophyta</taxon>
        <taxon>Spermatophyta</taxon>
        <taxon>Magnoliopsida</taxon>
        <taxon>eudicotyledons</taxon>
        <taxon>Gunneridae</taxon>
        <taxon>Pentapetalae</taxon>
        <taxon>asterids</taxon>
        <taxon>campanulids</taxon>
        <taxon>Asterales</taxon>
        <taxon>Asteraceae</taxon>
        <taxon>Asteroideae</taxon>
        <taxon>Anthemideae</taxon>
        <taxon>Anthemidinae</taxon>
        <taxon>Tanacetum</taxon>
    </lineage>
</organism>
<evidence type="ECO:0000313" key="3">
    <source>
        <dbReference type="Proteomes" id="UP001151760"/>
    </source>
</evidence>
<proteinExistence type="predicted"/>
<gene>
    <name evidence="2" type="ORF">Tco_1090790</name>
</gene>
<feature type="compositionally biased region" description="Polar residues" evidence="1">
    <location>
        <begin position="23"/>
        <end position="32"/>
    </location>
</feature>
<feature type="compositionally biased region" description="Basic and acidic residues" evidence="1">
    <location>
        <begin position="1"/>
        <end position="22"/>
    </location>
</feature>
<keyword evidence="3" id="KW-1185">Reference proteome</keyword>
<feature type="region of interest" description="Disordered" evidence="1">
    <location>
        <begin position="1"/>
        <end position="38"/>
    </location>
</feature>
<accession>A0ABQ5I7J0</accession>
<reference evidence="2" key="1">
    <citation type="journal article" date="2022" name="Int. J. Mol. Sci.">
        <title>Draft Genome of Tanacetum Coccineum: Genomic Comparison of Closely Related Tanacetum-Family Plants.</title>
        <authorList>
            <person name="Yamashiro T."/>
            <person name="Shiraishi A."/>
            <person name="Nakayama K."/>
            <person name="Satake H."/>
        </authorList>
    </citation>
    <scope>NUCLEOTIDE SEQUENCE</scope>
</reference>
<name>A0ABQ5I7J0_9ASTR</name>
<evidence type="ECO:0000256" key="1">
    <source>
        <dbReference type="SAM" id="MobiDB-lite"/>
    </source>
</evidence>
<reference evidence="2" key="2">
    <citation type="submission" date="2022-01" db="EMBL/GenBank/DDBJ databases">
        <authorList>
            <person name="Yamashiro T."/>
            <person name="Shiraishi A."/>
            <person name="Satake H."/>
            <person name="Nakayama K."/>
        </authorList>
    </citation>
    <scope>NUCLEOTIDE SEQUENCE</scope>
</reference>
<evidence type="ECO:0000313" key="2">
    <source>
        <dbReference type="EMBL" id="GJT95272.1"/>
    </source>
</evidence>
<dbReference type="EMBL" id="BQNB010020373">
    <property type="protein sequence ID" value="GJT95272.1"/>
    <property type="molecule type" value="Genomic_DNA"/>
</dbReference>
<dbReference type="Proteomes" id="UP001151760">
    <property type="component" value="Unassembled WGS sequence"/>
</dbReference>
<feature type="region of interest" description="Disordered" evidence="1">
    <location>
        <begin position="64"/>
        <end position="84"/>
    </location>
</feature>
<comment type="caution">
    <text evidence="2">The sequence shown here is derived from an EMBL/GenBank/DDBJ whole genome shotgun (WGS) entry which is preliminary data.</text>
</comment>
<protein>
    <submittedName>
        <fullName evidence="2">Uncharacterized protein</fullName>
    </submittedName>
</protein>
<sequence length="213" mass="24256">MEYESRLNEIKDNPTKEEKTDNETTQTEQPEFNNEGKGYSLSNRYIVLSTEEVTQSLVRKKERYRQKTVQDLDSSSYDSDHNSSDLVIHDHKLSDDPSLSKLGSNHVPTSSQDSYIRHEWDLLFHHLHIAMLRQPVKSQPLILLPSHLSHRKMQIVEIGEDCQGGMASCDLGWIVEEGGNVYPGVFLRWGDKTGVVWGRQSKGGKGGFDWVKG</sequence>